<feature type="domain" description="Enoyl reductase (ER)" evidence="1">
    <location>
        <begin position="10"/>
        <end position="313"/>
    </location>
</feature>
<dbReference type="Proteomes" id="UP000028709">
    <property type="component" value="Unassembled WGS sequence"/>
</dbReference>
<dbReference type="InterPro" id="IPR002364">
    <property type="entry name" value="Quin_OxRdtase/zeta-crystal_CS"/>
</dbReference>
<dbReference type="CDD" id="cd05289">
    <property type="entry name" value="MDR_like_2"/>
    <property type="match status" value="1"/>
</dbReference>
<dbReference type="Pfam" id="PF13602">
    <property type="entry name" value="ADH_zinc_N_2"/>
    <property type="match status" value="1"/>
</dbReference>
<keyword evidence="3" id="KW-1185">Reference proteome</keyword>
<organism evidence="2 3">
    <name type="scientific">Chryseobacterium piperi</name>
    <dbReference type="NCBI Taxonomy" id="558152"/>
    <lineage>
        <taxon>Bacteria</taxon>
        <taxon>Pseudomonadati</taxon>
        <taxon>Bacteroidota</taxon>
        <taxon>Flavobacteriia</taxon>
        <taxon>Flavobacteriales</taxon>
        <taxon>Weeksellaceae</taxon>
        <taxon>Chryseobacterium group</taxon>
        <taxon>Chryseobacterium</taxon>
    </lineage>
</organism>
<proteinExistence type="predicted"/>
<dbReference type="Gene3D" id="3.90.180.10">
    <property type="entry name" value="Medium-chain alcohol dehydrogenases, catalytic domain"/>
    <property type="match status" value="1"/>
</dbReference>
<dbReference type="PROSITE" id="PS01162">
    <property type="entry name" value="QOR_ZETA_CRYSTAL"/>
    <property type="match status" value="1"/>
</dbReference>
<gene>
    <name evidence="2" type="ORF">IQ37_05820</name>
</gene>
<reference evidence="2 3" key="1">
    <citation type="submission" date="2014-07" db="EMBL/GenBank/DDBJ databases">
        <title>Genome of Chryseobacterium piperi CTM.</title>
        <authorList>
            <person name="Pipes S.E."/>
            <person name="Stropko S.J."/>
            <person name="Newman J.D."/>
        </authorList>
    </citation>
    <scope>NUCLEOTIDE SEQUENCE [LARGE SCALE GENOMIC DNA]</scope>
    <source>
        <strain evidence="2 3">CTM</strain>
    </source>
</reference>
<name>A0A086BK53_9FLAO</name>
<dbReference type="InterPro" id="IPR013154">
    <property type="entry name" value="ADH-like_N"/>
</dbReference>
<dbReference type="eggNOG" id="COG0604">
    <property type="taxonomic scope" value="Bacteria"/>
</dbReference>
<sequence length="316" mass="33614">MKAIVIEQPGGVEQLIHTEVPKPTPGKGEVLVKVKAISVNPIDTIVRADENEFAWAFGEKRPVIPGWDISGDVVEKGPEAESFNVGDAVLGLVNFPGIGNAYAEYVAVPVSQLALKPDHVSYEEAAAATLAATTAWQAIVTNGKVKKGDKVLIHAASGGVGHYAVQIAKSFGAYVIGTTSGANIDFITSIGVDEPIDYTQKDFSQEVSSVDIVLDPFGGTVLEKSVGIMKPGGRIISLLSPEVNEAATKIVEEKNIEIIPMVVESNGDDMKSIAGLLDKGALKSHVDFVYPFSEMDKAHLQIEKRRTVGKIVVNNL</sequence>
<dbReference type="SUPFAM" id="SSF51735">
    <property type="entry name" value="NAD(P)-binding Rossmann-fold domains"/>
    <property type="match status" value="1"/>
</dbReference>
<dbReference type="Gene3D" id="3.40.50.720">
    <property type="entry name" value="NAD(P)-binding Rossmann-like Domain"/>
    <property type="match status" value="1"/>
</dbReference>
<dbReference type="AlphaFoldDB" id="A0A086BK53"/>
<dbReference type="OrthoDB" id="9787435at2"/>
<dbReference type="RefSeq" id="WP_034682529.1">
    <property type="nucleotide sequence ID" value="NZ_CP023049.2"/>
</dbReference>
<dbReference type="InterPro" id="IPR020843">
    <property type="entry name" value="ER"/>
</dbReference>
<dbReference type="InterPro" id="IPR011032">
    <property type="entry name" value="GroES-like_sf"/>
</dbReference>
<dbReference type="InterPro" id="IPR052733">
    <property type="entry name" value="Chloroplast_QOR"/>
</dbReference>
<dbReference type="STRING" id="558152.IQ37_05820"/>
<dbReference type="GO" id="GO:0008270">
    <property type="term" value="F:zinc ion binding"/>
    <property type="evidence" value="ECO:0007669"/>
    <property type="project" value="InterPro"/>
</dbReference>
<evidence type="ECO:0000313" key="3">
    <source>
        <dbReference type="Proteomes" id="UP000028709"/>
    </source>
</evidence>
<protein>
    <submittedName>
        <fullName evidence="2">Oxidoreductase</fullName>
    </submittedName>
</protein>
<dbReference type="KEGG" id="cpip:CJF12_18685"/>
<comment type="caution">
    <text evidence="2">The sequence shown here is derived from an EMBL/GenBank/DDBJ whole genome shotgun (WGS) entry which is preliminary data.</text>
</comment>
<dbReference type="SUPFAM" id="SSF50129">
    <property type="entry name" value="GroES-like"/>
    <property type="match status" value="1"/>
</dbReference>
<accession>A0A086BK53</accession>
<dbReference type="InterPro" id="IPR036291">
    <property type="entry name" value="NAD(P)-bd_dom_sf"/>
</dbReference>
<dbReference type="SMART" id="SM00829">
    <property type="entry name" value="PKS_ER"/>
    <property type="match status" value="1"/>
</dbReference>
<dbReference type="Pfam" id="PF08240">
    <property type="entry name" value="ADH_N"/>
    <property type="match status" value="1"/>
</dbReference>
<evidence type="ECO:0000313" key="2">
    <source>
        <dbReference type="EMBL" id="KFF29317.1"/>
    </source>
</evidence>
<dbReference type="PANTHER" id="PTHR44013:SF1">
    <property type="entry name" value="ZINC-TYPE ALCOHOL DEHYDROGENASE-LIKE PROTEIN C16A3.02C"/>
    <property type="match status" value="1"/>
</dbReference>
<dbReference type="GO" id="GO:0016491">
    <property type="term" value="F:oxidoreductase activity"/>
    <property type="evidence" value="ECO:0007669"/>
    <property type="project" value="InterPro"/>
</dbReference>
<dbReference type="PANTHER" id="PTHR44013">
    <property type="entry name" value="ZINC-TYPE ALCOHOL DEHYDROGENASE-LIKE PROTEIN C16A3.02C"/>
    <property type="match status" value="1"/>
</dbReference>
<evidence type="ECO:0000259" key="1">
    <source>
        <dbReference type="SMART" id="SM00829"/>
    </source>
</evidence>
<dbReference type="EMBL" id="JPRJ01000007">
    <property type="protein sequence ID" value="KFF29317.1"/>
    <property type="molecule type" value="Genomic_DNA"/>
</dbReference>